<dbReference type="NCBIfam" id="TIGR01509">
    <property type="entry name" value="HAD-SF-IA-v3"/>
    <property type="match status" value="1"/>
</dbReference>
<reference evidence="1" key="2">
    <citation type="submission" date="2023-05" db="EMBL/GenBank/DDBJ databases">
        <authorList>
            <consortium name="Lawrence Berkeley National Laboratory"/>
            <person name="Steindorff A."/>
            <person name="Hensen N."/>
            <person name="Bonometti L."/>
            <person name="Westerberg I."/>
            <person name="Brannstrom I.O."/>
            <person name="Guillou S."/>
            <person name="Cros-Aarteil S."/>
            <person name="Calhoun S."/>
            <person name="Haridas S."/>
            <person name="Kuo A."/>
            <person name="Mondo S."/>
            <person name="Pangilinan J."/>
            <person name="Riley R."/>
            <person name="Labutti K."/>
            <person name="Andreopoulos B."/>
            <person name="Lipzen A."/>
            <person name="Chen C."/>
            <person name="Yanf M."/>
            <person name="Daum C."/>
            <person name="Ng V."/>
            <person name="Clum A."/>
            <person name="Ohm R."/>
            <person name="Martin F."/>
            <person name="Silar P."/>
            <person name="Natvig D."/>
            <person name="Lalanne C."/>
            <person name="Gautier V."/>
            <person name="Ament-Velasquez S.L."/>
            <person name="Kruys A."/>
            <person name="Hutchinson M.I."/>
            <person name="Powell A.J."/>
            <person name="Barry K."/>
            <person name="Miller A.N."/>
            <person name="Grigoriev I.V."/>
            <person name="Debuchy R."/>
            <person name="Gladieux P."/>
            <person name="Thoren M.H."/>
            <person name="Johannesson H."/>
        </authorList>
    </citation>
    <scope>NUCLEOTIDE SEQUENCE</scope>
    <source>
        <strain evidence="1">CBS 990.96</strain>
    </source>
</reference>
<dbReference type="CDD" id="cd07527">
    <property type="entry name" value="HAD_ScGPP-like"/>
    <property type="match status" value="1"/>
</dbReference>
<evidence type="ECO:0000313" key="2">
    <source>
        <dbReference type="Proteomes" id="UP001301958"/>
    </source>
</evidence>
<dbReference type="PANTHER" id="PTHR43481">
    <property type="entry name" value="FRUCTOSE-1-PHOSPHATE PHOSPHATASE"/>
    <property type="match status" value="1"/>
</dbReference>
<dbReference type="AlphaFoldDB" id="A0AAN7BZ23"/>
<reference evidence="1" key="1">
    <citation type="journal article" date="2023" name="Mol. Phylogenet. Evol.">
        <title>Genome-scale phylogeny and comparative genomics of the fungal order Sordariales.</title>
        <authorList>
            <person name="Hensen N."/>
            <person name="Bonometti L."/>
            <person name="Westerberg I."/>
            <person name="Brannstrom I.O."/>
            <person name="Guillou S."/>
            <person name="Cros-Aarteil S."/>
            <person name="Calhoun S."/>
            <person name="Haridas S."/>
            <person name="Kuo A."/>
            <person name="Mondo S."/>
            <person name="Pangilinan J."/>
            <person name="Riley R."/>
            <person name="LaButti K."/>
            <person name="Andreopoulos B."/>
            <person name="Lipzen A."/>
            <person name="Chen C."/>
            <person name="Yan M."/>
            <person name="Daum C."/>
            <person name="Ng V."/>
            <person name="Clum A."/>
            <person name="Steindorff A."/>
            <person name="Ohm R.A."/>
            <person name="Martin F."/>
            <person name="Silar P."/>
            <person name="Natvig D.O."/>
            <person name="Lalanne C."/>
            <person name="Gautier V."/>
            <person name="Ament-Velasquez S.L."/>
            <person name="Kruys A."/>
            <person name="Hutchinson M.I."/>
            <person name="Powell A.J."/>
            <person name="Barry K."/>
            <person name="Miller A.N."/>
            <person name="Grigoriev I.V."/>
            <person name="Debuchy R."/>
            <person name="Gladieux P."/>
            <person name="Hiltunen Thoren M."/>
            <person name="Johannesson H."/>
        </authorList>
    </citation>
    <scope>NUCLEOTIDE SEQUENCE</scope>
    <source>
        <strain evidence="1">CBS 990.96</strain>
    </source>
</reference>
<dbReference type="SFLD" id="SFLDG01129">
    <property type="entry name" value="C1.5:_HAD__Beta-PGM__Phosphata"/>
    <property type="match status" value="1"/>
</dbReference>
<dbReference type="Gene3D" id="1.10.150.240">
    <property type="entry name" value="Putative phosphatase, domain 2"/>
    <property type="match status" value="1"/>
</dbReference>
<evidence type="ECO:0000313" key="1">
    <source>
        <dbReference type="EMBL" id="KAK4232260.1"/>
    </source>
</evidence>
<dbReference type="SUPFAM" id="SSF56784">
    <property type="entry name" value="HAD-like"/>
    <property type="match status" value="1"/>
</dbReference>
<dbReference type="Pfam" id="PF00702">
    <property type="entry name" value="Hydrolase"/>
    <property type="match status" value="1"/>
</dbReference>
<dbReference type="PANTHER" id="PTHR43481:SF4">
    <property type="entry name" value="GLYCEROL-1-PHOSPHATE PHOSPHOHYDROLASE 1-RELATED"/>
    <property type="match status" value="1"/>
</dbReference>
<comment type="caution">
    <text evidence="1">The sequence shown here is derived from an EMBL/GenBank/DDBJ whole genome shotgun (WGS) entry which is preliminary data.</text>
</comment>
<dbReference type="InterPro" id="IPR023198">
    <property type="entry name" value="PGP-like_dom2"/>
</dbReference>
<dbReference type="SFLD" id="SFLDS00003">
    <property type="entry name" value="Haloacid_Dehalogenase"/>
    <property type="match status" value="1"/>
</dbReference>
<name>A0AAN7BZ23_9PEZI</name>
<proteinExistence type="predicted"/>
<protein>
    <submittedName>
        <fullName evidence="1">HAD-like domain-containing protein</fullName>
    </submittedName>
</protein>
<organism evidence="1 2">
    <name type="scientific">Podospora fimiseda</name>
    <dbReference type="NCBI Taxonomy" id="252190"/>
    <lineage>
        <taxon>Eukaryota</taxon>
        <taxon>Fungi</taxon>
        <taxon>Dikarya</taxon>
        <taxon>Ascomycota</taxon>
        <taxon>Pezizomycotina</taxon>
        <taxon>Sordariomycetes</taxon>
        <taxon>Sordariomycetidae</taxon>
        <taxon>Sordariales</taxon>
        <taxon>Podosporaceae</taxon>
        <taxon>Podospora</taxon>
    </lineage>
</organism>
<gene>
    <name evidence="1" type="ORF">QBC38DRAFT_463590</name>
</gene>
<dbReference type="EMBL" id="MU865288">
    <property type="protein sequence ID" value="KAK4232260.1"/>
    <property type="molecule type" value="Genomic_DNA"/>
</dbReference>
<dbReference type="Gene3D" id="3.40.50.1000">
    <property type="entry name" value="HAD superfamily/HAD-like"/>
    <property type="match status" value="1"/>
</dbReference>
<dbReference type="InterPro" id="IPR051806">
    <property type="entry name" value="HAD-like_SPP"/>
</dbReference>
<dbReference type="GO" id="GO:0050308">
    <property type="term" value="F:sugar-phosphatase activity"/>
    <property type="evidence" value="ECO:0007669"/>
    <property type="project" value="TreeGrafter"/>
</dbReference>
<sequence>MGSIEANYSFTAPTETVHFDGLLFDMDGTIIESTPAVIKHWEAIGKDIGVDPQVILETSHGRRSIDVLKILAPEKANWEYVQHMEGLLPKHYASDALEVPGARPLLTSLIYRSSPWAIVTSGSYPLVSGWLGVLDLPHPEHLITAESVENGKPDPTCYKLGRERLGLSDPSKKLLVFEDSPAGIRAGKEAGCMVLGLVTSHTVEQVLSAEPDWVVMDLTGVKLVPNEDGKGGVTLEIGGAVVRP</sequence>
<keyword evidence="2" id="KW-1185">Reference proteome</keyword>
<dbReference type="InterPro" id="IPR023214">
    <property type="entry name" value="HAD_sf"/>
</dbReference>
<dbReference type="InterPro" id="IPR006439">
    <property type="entry name" value="HAD-SF_hydro_IA"/>
</dbReference>
<accession>A0AAN7BZ23</accession>
<dbReference type="Proteomes" id="UP001301958">
    <property type="component" value="Unassembled WGS sequence"/>
</dbReference>
<dbReference type="InterPro" id="IPR036412">
    <property type="entry name" value="HAD-like_sf"/>
</dbReference>